<protein>
    <recommendedName>
        <fullName evidence="1">Thoeris protein ThsB TIR-like domain-containing protein</fullName>
    </recommendedName>
</protein>
<evidence type="ECO:0000313" key="3">
    <source>
        <dbReference type="Proteomes" id="UP000245431"/>
    </source>
</evidence>
<feature type="domain" description="Thoeris protein ThsB TIR-like" evidence="1">
    <location>
        <begin position="19"/>
        <end position="113"/>
    </location>
</feature>
<dbReference type="EMBL" id="LT599585">
    <property type="protein sequence ID" value="SBW85238.1"/>
    <property type="molecule type" value="Genomic_DNA"/>
</dbReference>
<proteinExistence type="predicted"/>
<reference evidence="3" key="1">
    <citation type="submission" date="2016-07" db="EMBL/GenBank/DDBJ databases">
        <authorList>
            <person name="Florea S."/>
            <person name="Webb J.S."/>
            <person name="Jaromczyk J."/>
            <person name="Schardl C.L."/>
        </authorList>
    </citation>
    <scope>NUCLEOTIDE SEQUENCE [LARGE SCALE GENOMIC DNA]</scope>
    <source>
        <strain evidence="3">1YdBTEX2</strain>
        <plasmid evidence="3">Plasmid pve_Plasmid</plasmid>
    </source>
</reference>
<dbReference type="Proteomes" id="UP000245431">
    <property type="component" value="Plasmid PVE_plasmid"/>
</dbReference>
<dbReference type="AlphaFoldDB" id="A0A1D3KAA1"/>
<dbReference type="InterPro" id="IPR015032">
    <property type="entry name" value="ThsB__TIR-like_domain"/>
</dbReference>
<evidence type="ECO:0000259" key="1">
    <source>
        <dbReference type="Pfam" id="PF08937"/>
    </source>
</evidence>
<name>A0A1D3KAA1_PSEVE</name>
<evidence type="ECO:0000313" key="2">
    <source>
        <dbReference type="EMBL" id="SBW85238.1"/>
    </source>
</evidence>
<dbReference type="Gene3D" id="3.40.50.11200">
    <property type="match status" value="1"/>
</dbReference>
<dbReference type="InterPro" id="IPR036490">
    <property type="entry name" value="ThsB_TIR-like_sf"/>
</dbReference>
<gene>
    <name evidence="2" type="ORF">PVE_P0198</name>
</gene>
<dbReference type="Pfam" id="PF08937">
    <property type="entry name" value="ThsB_TIR"/>
    <property type="match status" value="1"/>
</dbReference>
<sequence>MNLQELFKSLEKPVKHKIFVSYHHKSDQKYYDAFSAKFHDTYESIHDASLDSEIDSDDVDYVLRRIREEYITGTSCTIILIGAETYQRKYIDWEIKATLDKEHALLGIYLPSAPRNEKGITVPGRLHDNVQSGYAVFTSWEKATASPESLGKYITDAKSKLKSLIVNSREKKKRNG</sequence>
<dbReference type="SUPFAM" id="SSF52206">
    <property type="entry name" value="Hypothetical protein MTH538"/>
    <property type="match status" value="1"/>
</dbReference>
<keyword evidence="2" id="KW-0614">Plasmid</keyword>
<organism evidence="2 3">
    <name type="scientific">Pseudomonas veronii 1YdBTEX2</name>
    <dbReference type="NCBI Taxonomy" id="1295141"/>
    <lineage>
        <taxon>Bacteria</taxon>
        <taxon>Pseudomonadati</taxon>
        <taxon>Pseudomonadota</taxon>
        <taxon>Gammaproteobacteria</taxon>
        <taxon>Pseudomonadales</taxon>
        <taxon>Pseudomonadaceae</taxon>
        <taxon>Pseudomonas</taxon>
    </lineage>
</organism>
<geneLocation type="plasmid" evidence="3">
    <name>pve_Plasmid</name>
</geneLocation>
<accession>A0A1D3KAA1</accession>